<dbReference type="AlphaFoldDB" id="A0A5F1YDV1"/>
<reference evidence="2" key="1">
    <citation type="journal article" date="2019" name="PLoS Negl. Trop. Dis.">
        <title>Revisiting the worldwide diversity of Leptospira species in the environment.</title>
        <authorList>
            <person name="Vincent A.T."/>
            <person name="Schiettekatte O."/>
            <person name="Bourhy P."/>
            <person name="Veyrier F.J."/>
            <person name="Picardeau M."/>
        </authorList>
    </citation>
    <scope>NUCLEOTIDE SEQUENCE [LARGE SCALE GENOMIC DNA]</scope>
    <source>
        <strain evidence="2">201800299</strain>
    </source>
</reference>
<feature type="region of interest" description="Disordered" evidence="1">
    <location>
        <begin position="112"/>
        <end position="161"/>
    </location>
</feature>
<protein>
    <submittedName>
        <fullName evidence="2">Uncharacterized protein</fullName>
    </submittedName>
</protein>
<name>A0A5F1YDV1_9LEPT</name>
<accession>A0A5F1YDV1</accession>
<keyword evidence="3" id="KW-1185">Reference proteome</keyword>
<gene>
    <name evidence="2" type="ORF">EHQ17_05920</name>
</gene>
<evidence type="ECO:0000313" key="2">
    <source>
        <dbReference type="EMBL" id="TGK35472.1"/>
    </source>
</evidence>
<evidence type="ECO:0000256" key="1">
    <source>
        <dbReference type="SAM" id="MobiDB-lite"/>
    </source>
</evidence>
<feature type="compositionally biased region" description="Polar residues" evidence="1">
    <location>
        <begin position="112"/>
        <end position="124"/>
    </location>
</feature>
<comment type="caution">
    <text evidence="2">The sequence shown here is derived from an EMBL/GenBank/DDBJ whole genome shotgun (WGS) entry which is preliminary data.</text>
</comment>
<proteinExistence type="predicted"/>
<dbReference type="NCBIfam" id="NF047764">
    <property type="entry name" value="LIC_11883_fam"/>
    <property type="match status" value="1"/>
</dbReference>
<feature type="compositionally biased region" description="Low complexity" evidence="1">
    <location>
        <begin position="143"/>
        <end position="158"/>
    </location>
</feature>
<organism evidence="2 3">
    <name type="scientific">Leptospira gomenensis</name>
    <dbReference type="NCBI Taxonomy" id="2484974"/>
    <lineage>
        <taxon>Bacteria</taxon>
        <taxon>Pseudomonadati</taxon>
        <taxon>Spirochaetota</taxon>
        <taxon>Spirochaetia</taxon>
        <taxon>Leptospirales</taxon>
        <taxon>Leptospiraceae</taxon>
        <taxon>Leptospira</taxon>
    </lineage>
</organism>
<dbReference type="Proteomes" id="UP000298277">
    <property type="component" value="Unassembled WGS sequence"/>
</dbReference>
<sequence>MIRLKNTISTKFGARNAGRILVAATLFSFLFFSVSLVAEETPPWKDYSLRELIGRLKYYTFAKVAQSLRGNYPSHQEQVWENQECSSPVPELPGPFFCGLLRHQVGANTGLANSFPDSSTSTPLSAGDTRTDSGSVRQGPTFSASGVSGSSAEVSNGGPKVSRSLSANAIPKEYKNIQLYAGTTIAGKNVVRFDSGEETLRAFYLTNGQISHYEYRDKVVIFDWSGSRLNSILEVRVDSGLRPLSGREFYFR</sequence>
<feature type="compositionally biased region" description="Polar residues" evidence="1">
    <location>
        <begin position="132"/>
        <end position="142"/>
    </location>
</feature>
<dbReference type="RefSeq" id="WP_135590424.1">
    <property type="nucleotide sequence ID" value="NZ_RQEZ01000037.1"/>
</dbReference>
<dbReference type="OrthoDB" id="346112at2"/>
<evidence type="ECO:0000313" key="3">
    <source>
        <dbReference type="Proteomes" id="UP000298277"/>
    </source>
</evidence>
<dbReference type="EMBL" id="RQFA01000028">
    <property type="protein sequence ID" value="TGK35472.1"/>
    <property type="molecule type" value="Genomic_DNA"/>
</dbReference>